<dbReference type="GO" id="GO:0003700">
    <property type="term" value="F:DNA-binding transcription factor activity"/>
    <property type="evidence" value="ECO:0007669"/>
    <property type="project" value="InterPro"/>
</dbReference>
<dbReference type="InterPro" id="IPR036388">
    <property type="entry name" value="WH-like_DNA-bd_sf"/>
</dbReference>
<dbReference type="PRINTS" id="PR00598">
    <property type="entry name" value="HTHMARR"/>
</dbReference>
<sequence length="155" mass="17996">MESSNHKQDSNEEEQHHREQQLHQLHDMMEVILHRNSPDRNYLREVEHLGAGSMYVLNTLYQKGVCRASDIAHSLEVTSGAVTGLTDKLLYMGLIHRERSEEDRRVVLLSLSEQGRATYLRLRNNLGERMKTAFSKIETSELEYINQVLSKIMCE</sequence>
<dbReference type="InterPro" id="IPR023187">
    <property type="entry name" value="Tscrpt_reg_MarR-type_CS"/>
</dbReference>
<dbReference type="InterPro" id="IPR036390">
    <property type="entry name" value="WH_DNA-bd_sf"/>
</dbReference>
<dbReference type="Gene3D" id="1.10.10.10">
    <property type="entry name" value="Winged helix-like DNA-binding domain superfamily/Winged helix DNA-binding domain"/>
    <property type="match status" value="1"/>
</dbReference>
<gene>
    <name evidence="6" type="ORF">BVG16_06885</name>
</gene>
<dbReference type="SUPFAM" id="SSF46785">
    <property type="entry name" value="Winged helix' DNA-binding domain"/>
    <property type="match status" value="1"/>
</dbReference>
<accession>A0A1T2XKQ1</accession>
<evidence type="ECO:0000256" key="4">
    <source>
        <dbReference type="SAM" id="MobiDB-lite"/>
    </source>
</evidence>
<dbReference type="PANTHER" id="PTHR42756">
    <property type="entry name" value="TRANSCRIPTIONAL REGULATOR, MARR"/>
    <property type="match status" value="1"/>
</dbReference>
<dbReference type="AlphaFoldDB" id="A0A1T2XKQ1"/>
<dbReference type="RefSeq" id="WP_078497798.1">
    <property type="nucleotide sequence ID" value="NZ_MSZX01000002.1"/>
</dbReference>
<keyword evidence="7" id="KW-1185">Reference proteome</keyword>
<evidence type="ECO:0000256" key="2">
    <source>
        <dbReference type="ARBA" id="ARBA00023125"/>
    </source>
</evidence>
<name>A0A1T2XKQ1_9BACL</name>
<keyword evidence="3" id="KW-0804">Transcription</keyword>
<evidence type="ECO:0000313" key="7">
    <source>
        <dbReference type="Proteomes" id="UP000190188"/>
    </source>
</evidence>
<evidence type="ECO:0000259" key="5">
    <source>
        <dbReference type="PROSITE" id="PS50995"/>
    </source>
</evidence>
<feature type="region of interest" description="Disordered" evidence="4">
    <location>
        <begin position="1"/>
        <end position="20"/>
    </location>
</feature>
<proteinExistence type="predicted"/>
<evidence type="ECO:0000256" key="1">
    <source>
        <dbReference type="ARBA" id="ARBA00023015"/>
    </source>
</evidence>
<keyword evidence="1" id="KW-0805">Transcription regulation</keyword>
<keyword evidence="2" id="KW-0238">DNA-binding</keyword>
<dbReference type="PROSITE" id="PS50995">
    <property type="entry name" value="HTH_MARR_2"/>
    <property type="match status" value="1"/>
</dbReference>
<evidence type="ECO:0000256" key="3">
    <source>
        <dbReference type="ARBA" id="ARBA00023163"/>
    </source>
</evidence>
<reference evidence="6 7" key="1">
    <citation type="submission" date="2017-01" db="EMBL/GenBank/DDBJ databases">
        <title>Genome analysis of Paenibacillus selenitrireducens ES3-24.</title>
        <authorList>
            <person name="Xu D."/>
            <person name="Yao R."/>
            <person name="Zheng S."/>
        </authorList>
    </citation>
    <scope>NUCLEOTIDE SEQUENCE [LARGE SCALE GENOMIC DNA]</scope>
    <source>
        <strain evidence="6 7">ES3-24</strain>
    </source>
</reference>
<dbReference type="Pfam" id="PF01047">
    <property type="entry name" value="MarR"/>
    <property type="match status" value="1"/>
</dbReference>
<organism evidence="6 7">
    <name type="scientific">Paenibacillus selenitireducens</name>
    <dbReference type="NCBI Taxonomy" id="1324314"/>
    <lineage>
        <taxon>Bacteria</taxon>
        <taxon>Bacillati</taxon>
        <taxon>Bacillota</taxon>
        <taxon>Bacilli</taxon>
        <taxon>Bacillales</taxon>
        <taxon>Paenibacillaceae</taxon>
        <taxon>Paenibacillus</taxon>
    </lineage>
</organism>
<dbReference type="STRING" id="1324314.BVG16_06885"/>
<evidence type="ECO:0000313" key="6">
    <source>
        <dbReference type="EMBL" id="OPA80449.1"/>
    </source>
</evidence>
<dbReference type="PANTHER" id="PTHR42756:SF1">
    <property type="entry name" value="TRANSCRIPTIONAL REPRESSOR OF EMRAB OPERON"/>
    <property type="match status" value="1"/>
</dbReference>
<dbReference type="OrthoDB" id="3254893at2"/>
<dbReference type="InterPro" id="IPR000835">
    <property type="entry name" value="HTH_MarR-typ"/>
</dbReference>
<feature type="domain" description="HTH marR-type" evidence="5">
    <location>
        <begin position="18"/>
        <end position="154"/>
    </location>
</feature>
<protein>
    <recommendedName>
        <fullName evidence="5">HTH marR-type domain-containing protein</fullName>
    </recommendedName>
</protein>
<dbReference type="Proteomes" id="UP000190188">
    <property type="component" value="Unassembled WGS sequence"/>
</dbReference>
<dbReference type="PROSITE" id="PS01117">
    <property type="entry name" value="HTH_MARR_1"/>
    <property type="match status" value="1"/>
</dbReference>
<dbReference type="EMBL" id="MSZX01000002">
    <property type="protein sequence ID" value="OPA80449.1"/>
    <property type="molecule type" value="Genomic_DNA"/>
</dbReference>
<comment type="caution">
    <text evidence="6">The sequence shown here is derived from an EMBL/GenBank/DDBJ whole genome shotgun (WGS) entry which is preliminary data.</text>
</comment>
<dbReference type="SMART" id="SM00347">
    <property type="entry name" value="HTH_MARR"/>
    <property type="match status" value="1"/>
</dbReference>
<dbReference type="GO" id="GO:0003677">
    <property type="term" value="F:DNA binding"/>
    <property type="evidence" value="ECO:0007669"/>
    <property type="project" value="UniProtKB-KW"/>
</dbReference>